<dbReference type="CDD" id="cd00063">
    <property type="entry name" value="FN3"/>
    <property type="match status" value="1"/>
</dbReference>
<keyword evidence="1" id="KW-0732">Signal</keyword>
<dbReference type="InterPro" id="IPR013783">
    <property type="entry name" value="Ig-like_fold"/>
</dbReference>
<dbReference type="Pfam" id="PF17161">
    <property type="entry name" value="DUF5123"/>
    <property type="match status" value="1"/>
</dbReference>
<name>A0A2T5C387_9BACT</name>
<proteinExistence type="predicted"/>
<organism evidence="3 4">
    <name type="scientific">Mangrovibacterium marinum</name>
    <dbReference type="NCBI Taxonomy" id="1639118"/>
    <lineage>
        <taxon>Bacteria</taxon>
        <taxon>Pseudomonadati</taxon>
        <taxon>Bacteroidota</taxon>
        <taxon>Bacteroidia</taxon>
        <taxon>Marinilabiliales</taxon>
        <taxon>Prolixibacteraceae</taxon>
        <taxon>Mangrovibacterium</taxon>
    </lineage>
</organism>
<reference evidence="3 4" key="1">
    <citation type="submission" date="2018-04" db="EMBL/GenBank/DDBJ databases">
        <title>Genomic Encyclopedia of Archaeal and Bacterial Type Strains, Phase II (KMG-II): from individual species to whole genera.</title>
        <authorList>
            <person name="Goeker M."/>
        </authorList>
    </citation>
    <scope>NUCLEOTIDE SEQUENCE [LARGE SCALE GENOMIC DNA]</scope>
    <source>
        <strain evidence="3 4">DSM 28823</strain>
    </source>
</reference>
<dbReference type="AlphaFoldDB" id="A0A2T5C387"/>
<dbReference type="InterPro" id="IPR011050">
    <property type="entry name" value="Pectin_lyase_fold/virulence"/>
</dbReference>
<dbReference type="InterPro" id="IPR003961">
    <property type="entry name" value="FN3_dom"/>
</dbReference>
<gene>
    <name evidence="3" type="ORF">C8N47_10572</name>
</gene>
<dbReference type="InterPro" id="IPR033427">
    <property type="entry name" value="DUF5123"/>
</dbReference>
<evidence type="ECO:0000313" key="4">
    <source>
        <dbReference type="Proteomes" id="UP000243525"/>
    </source>
</evidence>
<protein>
    <submittedName>
        <fullName evidence="3">Uncharacterized protein DUF4957</fullName>
    </submittedName>
</protein>
<accession>A0A2T5C387</accession>
<dbReference type="PROSITE" id="PS51257">
    <property type="entry name" value="PROKAR_LIPOPROTEIN"/>
    <property type="match status" value="1"/>
</dbReference>
<dbReference type="RefSeq" id="WP_107821641.1">
    <property type="nucleotide sequence ID" value="NZ_QAAD01000005.1"/>
</dbReference>
<keyword evidence="4" id="KW-1185">Reference proteome</keyword>
<feature type="domain" description="DUF5123" evidence="2">
    <location>
        <begin position="419"/>
        <end position="530"/>
    </location>
</feature>
<dbReference type="Gene3D" id="2.160.20.10">
    <property type="entry name" value="Single-stranded right-handed beta-helix, Pectin lyase-like"/>
    <property type="match status" value="1"/>
</dbReference>
<dbReference type="SUPFAM" id="SSF49265">
    <property type="entry name" value="Fibronectin type III"/>
    <property type="match status" value="1"/>
</dbReference>
<evidence type="ECO:0000259" key="2">
    <source>
        <dbReference type="Pfam" id="PF17161"/>
    </source>
</evidence>
<sequence>MNINSKINLRILFAFVAGLLVLSACTDKNDWDTDSDYERMFRPAKLDATGVTVHTAEISFVAIPDAAYYQFELSQDSLLFENIISTFDTTAYKFTLEGLESNTKYSLRVKSVAAEAGKTESGWNAIYFKTRAEQIMEEVSSGDILSSSVTVRWEAGATVTNLLVNDADGVEIDNVTISAEQLEAGEMLLTGLSPETSYEVLLMNGEKQRGSASFTTFPETPEADYYIRLQAGDTLNFEVLDGLAVSSVTVTFPAGARVSNQETVQLPEGISFNFFGLPGDSKAILNVPQLNLGANHDYVKFTNLDISGLIYQPDGSTNGASNAYFINQASATNTTTLEFSNCLLHDFKNTLLRMKDSDDKYIENLNIDNCVAYNVPDSYYFINVSASNHVINNISLTNSTFYNIGRLFLHNKSNNNSVLIADCTFDYVLGSGRYFFDFSSSFGPADGFTMRNCILGSTQDEGAKGIRLNGTPTVTNCYATNDFVLGGASINGLNDYPGASTDLFADPTTGDFSIADESFDGKASAGDPRWYFQ</sequence>
<dbReference type="EMBL" id="QAAD01000005">
    <property type="protein sequence ID" value="PTN09232.1"/>
    <property type="molecule type" value="Genomic_DNA"/>
</dbReference>
<evidence type="ECO:0000313" key="3">
    <source>
        <dbReference type="EMBL" id="PTN09232.1"/>
    </source>
</evidence>
<dbReference type="OrthoDB" id="691503at2"/>
<dbReference type="Gene3D" id="2.60.40.10">
    <property type="entry name" value="Immunoglobulins"/>
    <property type="match status" value="1"/>
</dbReference>
<evidence type="ECO:0000256" key="1">
    <source>
        <dbReference type="SAM" id="SignalP"/>
    </source>
</evidence>
<dbReference type="InterPro" id="IPR012334">
    <property type="entry name" value="Pectin_lyas_fold"/>
</dbReference>
<comment type="caution">
    <text evidence="3">The sequence shown here is derived from an EMBL/GenBank/DDBJ whole genome shotgun (WGS) entry which is preliminary data.</text>
</comment>
<feature type="signal peptide" evidence="1">
    <location>
        <begin position="1"/>
        <end position="26"/>
    </location>
</feature>
<dbReference type="Proteomes" id="UP000243525">
    <property type="component" value="Unassembled WGS sequence"/>
</dbReference>
<dbReference type="InterPro" id="IPR036116">
    <property type="entry name" value="FN3_sf"/>
</dbReference>
<feature type="chain" id="PRO_5015747827" evidence="1">
    <location>
        <begin position="27"/>
        <end position="533"/>
    </location>
</feature>
<dbReference type="SUPFAM" id="SSF51126">
    <property type="entry name" value="Pectin lyase-like"/>
    <property type="match status" value="1"/>
</dbReference>